<name>A0A8J2KKW5_9HEXA</name>
<proteinExistence type="predicted"/>
<protein>
    <submittedName>
        <fullName evidence="1">Uncharacterized protein</fullName>
    </submittedName>
</protein>
<dbReference type="EMBL" id="CAJVCH010369171">
    <property type="protein sequence ID" value="CAG7816395.1"/>
    <property type="molecule type" value="Genomic_DNA"/>
</dbReference>
<comment type="caution">
    <text evidence="1">The sequence shown here is derived from an EMBL/GenBank/DDBJ whole genome shotgun (WGS) entry which is preliminary data.</text>
</comment>
<reference evidence="1" key="1">
    <citation type="submission" date="2021-06" db="EMBL/GenBank/DDBJ databases">
        <authorList>
            <person name="Hodson N. C."/>
            <person name="Mongue J. A."/>
            <person name="Jaron S. K."/>
        </authorList>
    </citation>
    <scope>NUCLEOTIDE SEQUENCE</scope>
</reference>
<keyword evidence="2" id="KW-1185">Reference proteome</keyword>
<evidence type="ECO:0000313" key="1">
    <source>
        <dbReference type="EMBL" id="CAG7816395.1"/>
    </source>
</evidence>
<gene>
    <name evidence="1" type="ORF">AFUS01_LOCUS27018</name>
</gene>
<evidence type="ECO:0000313" key="2">
    <source>
        <dbReference type="Proteomes" id="UP000708208"/>
    </source>
</evidence>
<dbReference type="Proteomes" id="UP000708208">
    <property type="component" value="Unassembled WGS sequence"/>
</dbReference>
<organism evidence="1 2">
    <name type="scientific">Allacma fusca</name>
    <dbReference type="NCBI Taxonomy" id="39272"/>
    <lineage>
        <taxon>Eukaryota</taxon>
        <taxon>Metazoa</taxon>
        <taxon>Ecdysozoa</taxon>
        <taxon>Arthropoda</taxon>
        <taxon>Hexapoda</taxon>
        <taxon>Collembola</taxon>
        <taxon>Symphypleona</taxon>
        <taxon>Sminthuridae</taxon>
        <taxon>Allacma</taxon>
    </lineage>
</organism>
<feature type="non-terminal residue" evidence="1">
    <location>
        <position position="1"/>
    </location>
</feature>
<sequence>MTVGATCPELLD</sequence>
<accession>A0A8J2KKW5</accession>